<feature type="compositionally biased region" description="Polar residues" evidence="1">
    <location>
        <begin position="23"/>
        <end position="36"/>
    </location>
</feature>
<dbReference type="AlphaFoldDB" id="E9HTK1"/>
<dbReference type="KEGG" id="dpx:DAPPUDRAFT_265507"/>
<dbReference type="InParanoid" id="E9HTK1"/>
<evidence type="ECO:0000256" key="1">
    <source>
        <dbReference type="SAM" id="MobiDB-lite"/>
    </source>
</evidence>
<dbReference type="HOGENOM" id="CLU_1231021_0_0_1"/>
<name>E9HTK1_DAPPU</name>
<proteinExistence type="predicted"/>
<protein>
    <submittedName>
        <fullName evidence="2">Uncharacterized protein</fullName>
    </submittedName>
</protein>
<evidence type="ECO:0000313" key="2">
    <source>
        <dbReference type="EMBL" id="EFX64930.1"/>
    </source>
</evidence>
<organism evidence="2 3">
    <name type="scientific">Daphnia pulex</name>
    <name type="common">Water flea</name>
    <dbReference type="NCBI Taxonomy" id="6669"/>
    <lineage>
        <taxon>Eukaryota</taxon>
        <taxon>Metazoa</taxon>
        <taxon>Ecdysozoa</taxon>
        <taxon>Arthropoda</taxon>
        <taxon>Crustacea</taxon>
        <taxon>Branchiopoda</taxon>
        <taxon>Diplostraca</taxon>
        <taxon>Cladocera</taxon>
        <taxon>Anomopoda</taxon>
        <taxon>Daphniidae</taxon>
        <taxon>Daphnia</taxon>
    </lineage>
</organism>
<feature type="region of interest" description="Disordered" evidence="1">
    <location>
        <begin position="1"/>
        <end position="36"/>
    </location>
</feature>
<feature type="region of interest" description="Disordered" evidence="1">
    <location>
        <begin position="50"/>
        <end position="91"/>
    </location>
</feature>
<sequence length="225" mass="25937">MKEREERLRKEKKKKGSIRVRNLTGQTCSSPKTPYNTYWLTEENDKVPNETKIPRKKYKSKITPKLPKTEDISTATRARGGGAPEGAPPRPRELAVEKLECLSGFEPDYSRMKLECLSGFEPEYSRMKLECLSGFEPEYSRMKLLSSGFEPKNSRMVVSYISASRVTSLMKHSDYRDLNLKTHACCFKHMCVSRHVAYEAQECLSEFETEYSRMVSEDANYLTTN</sequence>
<evidence type="ECO:0000313" key="3">
    <source>
        <dbReference type="Proteomes" id="UP000000305"/>
    </source>
</evidence>
<keyword evidence="3" id="KW-1185">Reference proteome</keyword>
<reference evidence="2 3" key="1">
    <citation type="journal article" date="2011" name="Science">
        <title>The ecoresponsive genome of Daphnia pulex.</title>
        <authorList>
            <person name="Colbourne J.K."/>
            <person name="Pfrender M.E."/>
            <person name="Gilbert D."/>
            <person name="Thomas W.K."/>
            <person name="Tucker A."/>
            <person name="Oakley T.H."/>
            <person name="Tokishita S."/>
            <person name="Aerts A."/>
            <person name="Arnold G.J."/>
            <person name="Basu M.K."/>
            <person name="Bauer D.J."/>
            <person name="Caceres C.E."/>
            <person name="Carmel L."/>
            <person name="Casola C."/>
            <person name="Choi J.H."/>
            <person name="Detter J.C."/>
            <person name="Dong Q."/>
            <person name="Dusheyko S."/>
            <person name="Eads B.D."/>
            <person name="Frohlich T."/>
            <person name="Geiler-Samerotte K.A."/>
            <person name="Gerlach D."/>
            <person name="Hatcher P."/>
            <person name="Jogdeo S."/>
            <person name="Krijgsveld J."/>
            <person name="Kriventseva E.V."/>
            <person name="Kultz D."/>
            <person name="Laforsch C."/>
            <person name="Lindquist E."/>
            <person name="Lopez J."/>
            <person name="Manak J.R."/>
            <person name="Muller J."/>
            <person name="Pangilinan J."/>
            <person name="Patwardhan R.P."/>
            <person name="Pitluck S."/>
            <person name="Pritham E.J."/>
            <person name="Rechtsteiner A."/>
            <person name="Rho M."/>
            <person name="Rogozin I.B."/>
            <person name="Sakarya O."/>
            <person name="Salamov A."/>
            <person name="Schaack S."/>
            <person name="Shapiro H."/>
            <person name="Shiga Y."/>
            <person name="Skalitzky C."/>
            <person name="Smith Z."/>
            <person name="Souvorov A."/>
            <person name="Sung W."/>
            <person name="Tang Z."/>
            <person name="Tsuchiya D."/>
            <person name="Tu H."/>
            <person name="Vos H."/>
            <person name="Wang M."/>
            <person name="Wolf Y.I."/>
            <person name="Yamagata H."/>
            <person name="Yamada T."/>
            <person name="Ye Y."/>
            <person name="Shaw J.R."/>
            <person name="Andrews J."/>
            <person name="Crease T.J."/>
            <person name="Tang H."/>
            <person name="Lucas S.M."/>
            <person name="Robertson H.M."/>
            <person name="Bork P."/>
            <person name="Koonin E.V."/>
            <person name="Zdobnov E.M."/>
            <person name="Grigoriev I.V."/>
            <person name="Lynch M."/>
            <person name="Boore J.L."/>
        </authorList>
    </citation>
    <scope>NUCLEOTIDE SEQUENCE [LARGE SCALE GENOMIC DNA]</scope>
</reference>
<dbReference type="EMBL" id="GL732776">
    <property type="protein sequence ID" value="EFX64930.1"/>
    <property type="molecule type" value="Genomic_DNA"/>
</dbReference>
<accession>E9HTK1</accession>
<gene>
    <name evidence="2" type="ORF">DAPPUDRAFT_265507</name>
</gene>
<dbReference type="Proteomes" id="UP000000305">
    <property type="component" value="Unassembled WGS sequence"/>
</dbReference>